<dbReference type="EMBL" id="NPBY01000026">
    <property type="protein sequence ID" value="PAD78078.1"/>
    <property type="molecule type" value="Genomic_DNA"/>
</dbReference>
<feature type="domain" description="HTH araC/xylS-type" evidence="6">
    <location>
        <begin position="678"/>
        <end position="775"/>
    </location>
</feature>
<keyword evidence="5" id="KW-1133">Transmembrane helix</keyword>
<dbReference type="InterPro" id="IPR018060">
    <property type="entry name" value="HTH_AraC"/>
</dbReference>
<dbReference type="InterPro" id="IPR041522">
    <property type="entry name" value="CdaR_GGDEF"/>
</dbReference>
<comment type="caution">
    <text evidence="7">The sequence shown here is derived from an EMBL/GenBank/DDBJ whole genome shotgun (WGS) entry which is preliminary data.</text>
</comment>
<dbReference type="SUPFAM" id="SSF46689">
    <property type="entry name" value="Homeodomain-like"/>
    <property type="match status" value="2"/>
</dbReference>
<protein>
    <submittedName>
        <fullName evidence="7">AraC family transcriptional regulator</fullName>
    </submittedName>
</protein>
<evidence type="ECO:0000256" key="1">
    <source>
        <dbReference type="ARBA" id="ARBA00023015"/>
    </source>
</evidence>
<dbReference type="RefSeq" id="WP_095264562.1">
    <property type="nucleotide sequence ID" value="NZ_NPBY01000026.1"/>
</dbReference>
<dbReference type="Gene3D" id="1.10.10.60">
    <property type="entry name" value="Homeodomain-like"/>
    <property type="match status" value="2"/>
</dbReference>
<evidence type="ECO:0000256" key="4">
    <source>
        <dbReference type="SAM" id="Coils"/>
    </source>
</evidence>
<organism evidence="7 8">
    <name type="scientific">Paenibacillus campinasensis</name>
    <dbReference type="NCBI Taxonomy" id="66347"/>
    <lineage>
        <taxon>Bacteria</taxon>
        <taxon>Bacillati</taxon>
        <taxon>Bacillota</taxon>
        <taxon>Bacilli</taxon>
        <taxon>Bacillales</taxon>
        <taxon>Paenibacillaceae</taxon>
        <taxon>Paenibacillus</taxon>
    </lineage>
</organism>
<proteinExistence type="predicted"/>
<dbReference type="Proteomes" id="UP000215596">
    <property type="component" value="Unassembled WGS sequence"/>
</dbReference>
<keyword evidence="1" id="KW-0805">Transcription regulation</keyword>
<evidence type="ECO:0000256" key="5">
    <source>
        <dbReference type="SAM" id="Phobius"/>
    </source>
</evidence>
<evidence type="ECO:0000256" key="2">
    <source>
        <dbReference type="ARBA" id="ARBA00023125"/>
    </source>
</evidence>
<dbReference type="GO" id="GO:0003700">
    <property type="term" value="F:DNA-binding transcription factor activity"/>
    <property type="evidence" value="ECO:0007669"/>
    <property type="project" value="InterPro"/>
</dbReference>
<keyword evidence="5" id="KW-0812">Transmembrane</keyword>
<dbReference type="PANTHER" id="PTHR43280:SF28">
    <property type="entry name" value="HTH-TYPE TRANSCRIPTIONAL ACTIVATOR RHAS"/>
    <property type="match status" value="1"/>
</dbReference>
<keyword evidence="2" id="KW-0238">DNA-binding</keyword>
<keyword evidence="4" id="KW-0175">Coiled coil</keyword>
<feature type="coiled-coil region" evidence="4">
    <location>
        <begin position="54"/>
        <end position="81"/>
    </location>
</feature>
<dbReference type="PROSITE" id="PS01124">
    <property type="entry name" value="HTH_ARAC_FAMILY_2"/>
    <property type="match status" value="1"/>
</dbReference>
<dbReference type="Pfam" id="PF12833">
    <property type="entry name" value="HTH_18"/>
    <property type="match status" value="1"/>
</dbReference>
<dbReference type="InterPro" id="IPR009057">
    <property type="entry name" value="Homeodomain-like_sf"/>
</dbReference>
<evidence type="ECO:0000259" key="6">
    <source>
        <dbReference type="PROSITE" id="PS01124"/>
    </source>
</evidence>
<reference evidence="7 8" key="1">
    <citation type="submission" date="2017-07" db="EMBL/GenBank/DDBJ databases">
        <title>Isolation and whole genome analysis of endospore-forming bacteria from heroin.</title>
        <authorList>
            <person name="Kalinowski J."/>
            <person name="Ahrens B."/>
            <person name="Al-Dilaimi A."/>
            <person name="Winkler A."/>
            <person name="Wibberg D."/>
            <person name="Schleenbecker U."/>
            <person name="Ruckert C."/>
            <person name="Wolfel R."/>
            <person name="Grass G."/>
        </authorList>
    </citation>
    <scope>NUCLEOTIDE SEQUENCE [LARGE SCALE GENOMIC DNA]</scope>
    <source>
        <strain evidence="7 8">7537-G1</strain>
    </source>
</reference>
<evidence type="ECO:0000313" key="7">
    <source>
        <dbReference type="EMBL" id="PAD78078.1"/>
    </source>
</evidence>
<dbReference type="Pfam" id="PF17853">
    <property type="entry name" value="GGDEF_2"/>
    <property type="match status" value="1"/>
</dbReference>
<evidence type="ECO:0000256" key="3">
    <source>
        <dbReference type="ARBA" id="ARBA00023163"/>
    </source>
</evidence>
<accession>A0A268EY70</accession>
<dbReference type="SMART" id="SM00342">
    <property type="entry name" value="HTH_ARAC"/>
    <property type="match status" value="1"/>
</dbReference>
<dbReference type="OrthoDB" id="1975037at2"/>
<keyword evidence="3" id="KW-0804">Transcription</keyword>
<name>A0A268EY70_9BACL</name>
<feature type="transmembrane region" description="Helical" evidence="5">
    <location>
        <begin position="21"/>
        <end position="48"/>
    </location>
</feature>
<dbReference type="PANTHER" id="PTHR43280">
    <property type="entry name" value="ARAC-FAMILY TRANSCRIPTIONAL REGULATOR"/>
    <property type="match status" value="1"/>
</dbReference>
<dbReference type="AlphaFoldDB" id="A0A268EY70"/>
<sequence>MRILSLQQLKPRRLFHRGGKYYRSSLIMMLVVSAIPGLITAGLLYWMAGGRLEAELLKMHHDQIEQRAANINEQLSNLELMLAHWAFDPKFDYSLSGLDFKLAFERSRDITKTLLVMQGSNTMVKQVELYLAEEQPILFNPEYGEIALGELSRQYGRLLESEQSMYWTEWAFDPKRPAVKELTLVHHIPGGSQQPFGALLIRMDPQKVAAMLRTMTPYNDGETFLVETGGELFASASGSGSDGALVTALRSSIAARETGSRTSFFMNWDGATYTVTYGSFSRIAADWNYVSAAPISSITMPVVFISKLIFAVSASALIVAGILSWLASRKMYSPVRRLLQQLLPEQMNAGGRDDEFTLIERQWQHLHWESHDLQRKLTEQLPHVKESFLHQLLLGYLSAYSEQELRSRMAHFKWTLDDHCLVVMYIQLSGMTRLDGKFQTGDEGLVSYASANIVRELAEQQFGQSDVINFHDLTAGLLLILPSGPPIREKVLRFGGELTDTINRILKLRVTAAFSPPVTRVSEIPLVFEAAQQAASHRLFGSDNQLIDMSELDRDGVYDTEPRYSFTLERELIQALRTGQREEAFRILDEFLAVLGAGGAKAMEVQQGMLHLLGSVQHAMMVSGIQPGRLFKGVNMYEALSEIREPELIGSWFREKVVSPYMQELADRADGGVKMLIEQAMIYMQQHYMQDISLDSCADHIGTNPFFLSKAFKQVTGKNFIDYLTGLRMDKAKELLRDTGMRICDVAGQVGYQHSYFNRIFKKQEGITPTQYRELSQYDGMSSP</sequence>
<evidence type="ECO:0000313" key="8">
    <source>
        <dbReference type="Proteomes" id="UP000215596"/>
    </source>
</evidence>
<gene>
    <name evidence="7" type="ORF">CHH67_07545</name>
</gene>
<dbReference type="GO" id="GO:0043565">
    <property type="term" value="F:sequence-specific DNA binding"/>
    <property type="evidence" value="ECO:0007669"/>
    <property type="project" value="InterPro"/>
</dbReference>
<keyword evidence="5" id="KW-0472">Membrane</keyword>